<dbReference type="InterPro" id="IPR045851">
    <property type="entry name" value="AMP-bd_C_sf"/>
</dbReference>
<dbReference type="Pfam" id="PF00550">
    <property type="entry name" value="PP-binding"/>
    <property type="match status" value="1"/>
</dbReference>
<dbReference type="InterPro" id="IPR012348">
    <property type="entry name" value="RNR-like"/>
</dbReference>
<dbReference type="InterPro" id="IPR009078">
    <property type="entry name" value="Ferritin-like_SF"/>
</dbReference>
<dbReference type="InterPro" id="IPR020845">
    <property type="entry name" value="AMP-binding_CS"/>
</dbReference>
<proteinExistence type="predicted"/>
<sequence>MINTILSTNGSLKAYRSRADYWEKLATVRHNPRRVISANHACQYYPISKQALVIHPKITERGFEAIRFILVQSMYKFMNEVAYIETELVNSVAENILKDKLPFLYCHELKQDMLTIIIDEAYHAYVAKDYVQQVSSLLQIPPIYTPRHTELAKAIAVSKLLLPPYLHDVFSVIAVCISENTLTKELISFISEPELDPSFIQLMKDHLSDEGRHAGIFSDTLNITWQYISEDDRKLIAEVLPTFIEYYLSQQGEQEFARLLLKELNFSEEDSELIIADTYPVRSVQQLNQSNPIIKNIISLMSRNHLLDDKWVRHHLTRHGFDLELKNKLKPAVKPIDDNNLIKELNKAIRQYRDKIALNYKNETLTYSELDKAIESMAAHIQSKIEHTQAQQLIAICLPRGIEVIIAILAILKTGHAYLPIAPDTSAQRLKNICETAQINTVLTNNNYATKFPHLSIINIDQKVEELDTTPPYRMAYGHDLAYVIFTSGSTGTPKGVMITQHSVLNLINAVRNKCSINEQDKIVQFFETTFDVSVAELFMTLFSGATLVIADNDERTDPERLLDLLKNQQVTVLTLPPPFLNLMPVTKLPSLRMLIVTGDVANQALIDKWLAVTEVLNAYGPTETTVWASIGYFNQTNEFNNLGSALDNVQFYVLNEHMDSIKPGETGELFIAGQCLATGYLHDHIKTNSVFINNPFKPDTLMYRTGDYVKLLPGEQLLYLGRVDRQIKVRGYRIELTEIEAALLTLSEISQVALVIHGDSLDKQIVCFYRSVHSELKAEKIRQELLILLPEYMIPSRFIPINSFPVTSSGKIDYKFLSQEYLNNFSSIEPITNKQLSLLDCFKHILKLEHIEGDDNFYYLGGDSLQAVRLVSLINQNYNCKLTIKTFAQAATINDIERHINGSQCATTLTLAIEEF</sequence>
<dbReference type="RefSeq" id="WP_058473007.1">
    <property type="nucleotide sequence ID" value="NZ_CAAAIL010000018.1"/>
</dbReference>
<dbReference type="SUPFAM" id="SSF47336">
    <property type="entry name" value="ACP-like"/>
    <property type="match status" value="1"/>
</dbReference>
<reference evidence="3 5" key="2">
    <citation type="submission" date="2018-06" db="EMBL/GenBank/DDBJ databases">
        <authorList>
            <consortium name="Pathogen Informatics"/>
            <person name="Doyle S."/>
        </authorList>
    </citation>
    <scope>NUCLEOTIDE SEQUENCE [LARGE SCALE GENOMIC DNA]</scope>
    <source>
        <strain evidence="3 5">NCTC12376</strain>
    </source>
</reference>
<keyword evidence="4" id="KW-1185">Reference proteome</keyword>
<dbReference type="EMBL" id="UGOW01000001">
    <property type="protein sequence ID" value="STY17209.1"/>
    <property type="molecule type" value="Genomic_DNA"/>
</dbReference>
<dbReference type="PROSITE" id="PS50075">
    <property type="entry name" value="CARRIER"/>
    <property type="match status" value="1"/>
</dbReference>
<dbReference type="GO" id="GO:0043041">
    <property type="term" value="P:amino acid activation for nonribosomal peptide biosynthetic process"/>
    <property type="evidence" value="ECO:0007669"/>
    <property type="project" value="TreeGrafter"/>
</dbReference>
<dbReference type="GO" id="GO:0005737">
    <property type="term" value="C:cytoplasm"/>
    <property type="evidence" value="ECO:0007669"/>
    <property type="project" value="TreeGrafter"/>
</dbReference>
<organism evidence="3 5">
    <name type="scientific">Legionella quateirensis</name>
    <dbReference type="NCBI Taxonomy" id="45072"/>
    <lineage>
        <taxon>Bacteria</taxon>
        <taxon>Pseudomonadati</taxon>
        <taxon>Pseudomonadota</taxon>
        <taxon>Gammaproteobacteria</taxon>
        <taxon>Legionellales</taxon>
        <taxon>Legionellaceae</taxon>
        <taxon>Legionella</taxon>
    </lineage>
</organism>
<dbReference type="InterPro" id="IPR009081">
    <property type="entry name" value="PP-bd_ACP"/>
</dbReference>
<dbReference type="InterPro" id="IPR036736">
    <property type="entry name" value="ACP-like_sf"/>
</dbReference>
<dbReference type="PROSITE" id="PS00455">
    <property type="entry name" value="AMP_BINDING"/>
    <property type="match status" value="1"/>
</dbReference>
<accession>A0A378KSP8</accession>
<evidence type="ECO:0000313" key="4">
    <source>
        <dbReference type="Proteomes" id="UP000054639"/>
    </source>
</evidence>
<evidence type="ECO:0000313" key="3">
    <source>
        <dbReference type="EMBL" id="STY17209.1"/>
    </source>
</evidence>
<dbReference type="GO" id="GO:0031177">
    <property type="term" value="F:phosphopantetheine binding"/>
    <property type="evidence" value="ECO:0007669"/>
    <property type="project" value="TreeGrafter"/>
</dbReference>
<dbReference type="PANTHER" id="PTHR45527:SF1">
    <property type="entry name" value="FATTY ACID SYNTHASE"/>
    <property type="match status" value="1"/>
</dbReference>
<dbReference type="Gene3D" id="2.30.38.10">
    <property type="entry name" value="Luciferase, Domain 3"/>
    <property type="match status" value="1"/>
</dbReference>
<protein>
    <submittedName>
        <fullName evidence="3">Peptide synthetase, non-ribosomal</fullName>
    </submittedName>
</protein>
<dbReference type="Pfam" id="PF11583">
    <property type="entry name" value="AurF"/>
    <property type="match status" value="1"/>
</dbReference>
<reference evidence="2 4" key="1">
    <citation type="submission" date="2015-11" db="EMBL/GenBank/DDBJ databases">
        <title>Genomic analysis of 38 Legionella species identifies large and diverse effector repertoires.</title>
        <authorList>
            <person name="Burstein D."/>
            <person name="Amaro F."/>
            <person name="Zusman T."/>
            <person name="Lifshitz Z."/>
            <person name="Cohen O."/>
            <person name="Gilbert J.A."/>
            <person name="Pupko T."/>
            <person name="Shuman H.A."/>
            <person name="Segal G."/>
        </authorList>
    </citation>
    <scope>NUCLEOTIDE SEQUENCE [LARGE SCALE GENOMIC DNA]</scope>
    <source>
        <strain evidence="2 4">ATCC 49507</strain>
    </source>
</reference>
<dbReference type="Gene3D" id="1.10.620.20">
    <property type="entry name" value="Ribonucleotide Reductase, subunit A"/>
    <property type="match status" value="1"/>
</dbReference>
<name>A0A378KSP8_9GAMM</name>
<dbReference type="InterPro" id="IPR025859">
    <property type="entry name" value="AurF/CmlI"/>
</dbReference>
<gene>
    <name evidence="3" type="primary">tycA_2</name>
    <name evidence="2" type="ORF">Lqua_0822</name>
    <name evidence="3" type="ORF">NCTC12376_01003</name>
</gene>
<dbReference type="AlphaFoldDB" id="A0A378KSP8"/>
<dbReference type="Gene3D" id="3.40.50.980">
    <property type="match status" value="2"/>
</dbReference>
<dbReference type="GO" id="GO:0016491">
    <property type="term" value="F:oxidoreductase activity"/>
    <property type="evidence" value="ECO:0007669"/>
    <property type="project" value="InterPro"/>
</dbReference>
<dbReference type="Gene3D" id="3.30.300.30">
    <property type="match status" value="1"/>
</dbReference>
<dbReference type="Gene3D" id="1.10.1200.10">
    <property type="entry name" value="ACP-like"/>
    <property type="match status" value="1"/>
</dbReference>
<dbReference type="STRING" id="45072.Lqua_0822"/>
<dbReference type="OrthoDB" id="8437084at2"/>
<dbReference type="GO" id="GO:0044550">
    <property type="term" value="P:secondary metabolite biosynthetic process"/>
    <property type="evidence" value="ECO:0007669"/>
    <property type="project" value="TreeGrafter"/>
</dbReference>
<dbReference type="Pfam" id="PF00501">
    <property type="entry name" value="AMP-binding"/>
    <property type="match status" value="1"/>
</dbReference>
<feature type="domain" description="Carrier" evidence="1">
    <location>
        <begin position="830"/>
        <end position="905"/>
    </location>
</feature>
<dbReference type="CDD" id="cd05930">
    <property type="entry name" value="A_NRPS"/>
    <property type="match status" value="1"/>
</dbReference>
<evidence type="ECO:0000313" key="2">
    <source>
        <dbReference type="EMBL" id="KTD52989.1"/>
    </source>
</evidence>
<dbReference type="InterPro" id="IPR000873">
    <property type="entry name" value="AMP-dep_synth/lig_dom"/>
</dbReference>
<dbReference type="SUPFAM" id="SSF47240">
    <property type="entry name" value="Ferritin-like"/>
    <property type="match status" value="1"/>
</dbReference>
<dbReference type="InterPro" id="IPR010071">
    <property type="entry name" value="AA_adenyl_dom"/>
</dbReference>
<dbReference type="NCBIfam" id="TIGR01733">
    <property type="entry name" value="AA-adenyl-dom"/>
    <property type="match status" value="1"/>
</dbReference>
<dbReference type="Proteomes" id="UP000254230">
    <property type="component" value="Unassembled WGS sequence"/>
</dbReference>
<evidence type="ECO:0000259" key="1">
    <source>
        <dbReference type="PROSITE" id="PS50075"/>
    </source>
</evidence>
<evidence type="ECO:0000313" key="5">
    <source>
        <dbReference type="Proteomes" id="UP000254230"/>
    </source>
</evidence>
<dbReference type="SUPFAM" id="SSF56801">
    <property type="entry name" value="Acetyl-CoA synthetase-like"/>
    <property type="match status" value="1"/>
</dbReference>
<dbReference type="Proteomes" id="UP000054639">
    <property type="component" value="Unassembled WGS sequence"/>
</dbReference>
<dbReference type="PANTHER" id="PTHR45527">
    <property type="entry name" value="NONRIBOSOMAL PEPTIDE SYNTHETASE"/>
    <property type="match status" value="1"/>
</dbReference>
<dbReference type="EMBL" id="LNYR01000006">
    <property type="protein sequence ID" value="KTD52989.1"/>
    <property type="molecule type" value="Genomic_DNA"/>
</dbReference>
<dbReference type="FunFam" id="3.40.50.980:FF:000001">
    <property type="entry name" value="Non-ribosomal peptide synthetase"/>
    <property type="match status" value="1"/>
</dbReference>